<feature type="transmembrane region" description="Helical" evidence="7">
    <location>
        <begin position="257"/>
        <end position="280"/>
    </location>
</feature>
<dbReference type="InterPro" id="IPR025966">
    <property type="entry name" value="OppC_N"/>
</dbReference>
<evidence type="ECO:0000256" key="1">
    <source>
        <dbReference type="ARBA" id="ARBA00004651"/>
    </source>
</evidence>
<feature type="transmembrane region" description="Helical" evidence="7">
    <location>
        <begin position="34"/>
        <end position="53"/>
    </location>
</feature>
<feature type="transmembrane region" description="Helical" evidence="7">
    <location>
        <begin position="158"/>
        <end position="174"/>
    </location>
</feature>
<comment type="subcellular location">
    <subcellularLocation>
        <location evidence="1 7">Cell membrane</location>
        <topology evidence="1 7">Multi-pass membrane protein</topology>
    </subcellularLocation>
</comment>
<keyword evidence="2 7" id="KW-0813">Transport</keyword>
<accession>A0A1H2K6Y5</accession>
<dbReference type="GO" id="GO:0055085">
    <property type="term" value="P:transmembrane transport"/>
    <property type="evidence" value="ECO:0007669"/>
    <property type="project" value="InterPro"/>
</dbReference>
<dbReference type="AlphaFoldDB" id="A0A1H2K6Y5"/>
<organism evidence="9 10">
    <name type="scientific">Jiangella alkaliphila</name>
    <dbReference type="NCBI Taxonomy" id="419479"/>
    <lineage>
        <taxon>Bacteria</taxon>
        <taxon>Bacillati</taxon>
        <taxon>Actinomycetota</taxon>
        <taxon>Actinomycetes</taxon>
        <taxon>Jiangellales</taxon>
        <taxon>Jiangellaceae</taxon>
        <taxon>Jiangella</taxon>
    </lineage>
</organism>
<evidence type="ECO:0000256" key="6">
    <source>
        <dbReference type="ARBA" id="ARBA00023136"/>
    </source>
</evidence>
<evidence type="ECO:0000256" key="5">
    <source>
        <dbReference type="ARBA" id="ARBA00022989"/>
    </source>
</evidence>
<dbReference type="Pfam" id="PF00528">
    <property type="entry name" value="BPD_transp_1"/>
    <property type="match status" value="1"/>
</dbReference>
<proteinExistence type="inferred from homology"/>
<feature type="domain" description="ABC transmembrane type-1" evidence="8">
    <location>
        <begin position="92"/>
        <end position="280"/>
    </location>
</feature>
<evidence type="ECO:0000256" key="3">
    <source>
        <dbReference type="ARBA" id="ARBA00022475"/>
    </source>
</evidence>
<evidence type="ECO:0000256" key="7">
    <source>
        <dbReference type="RuleBase" id="RU363032"/>
    </source>
</evidence>
<dbReference type="InterPro" id="IPR000515">
    <property type="entry name" value="MetI-like"/>
</dbReference>
<dbReference type="CDD" id="cd06261">
    <property type="entry name" value="TM_PBP2"/>
    <property type="match status" value="1"/>
</dbReference>
<name>A0A1H2K6Y5_9ACTN</name>
<evidence type="ECO:0000256" key="4">
    <source>
        <dbReference type="ARBA" id="ARBA00022692"/>
    </source>
</evidence>
<evidence type="ECO:0000313" key="9">
    <source>
        <dbReference type="EMBL" id="SDU64106.1"/>
    </source>
</evidence>
<keyword evidence="10" id="KW-1185">Reference proteome</keyword>
<evidence type="ECO:0000259" key="8">
    <source>
        <dbReference type="PROSITE" id="PS50928"/>
    </source>
</evidence>
<gene>
    <name evidence="9" type="ORF">SAMN04488563_3466</name>
</gene>
<dbReference type="Pfam" id="PF12911">
    <property type="entry name" value="OppC_N"/>
    <property type="match status" value="1"/>
</dbReference>
<evidence type="ECO:0000313" key="10">
    <source>
        <dbReference type="Proteomes" id="UP000182977"/>
    </source>
</evidence>
<dbReference type="InterPro" id="IPR050366">
    <property type="entry name" value="BP-dependent_transpt_permease"/>
</dbReference>
<feature type="transmembrane region" description="Helical" evidence="7">
    <location>
        <begin position="208"/>
        <end position="237"/>
    </location>
</feature>
<dbReference type="PANTHER" id="PTHR43386:SF25">
    <property type="entry name" value="PEPTIDE ABC TRANSPORTER PERMEASE PROTEIN"/>
    <property type="match status" value="1"/>
</dbReference>
<dbReference type="InterPro" id="IPR035906">
    <property type="entry name" value="MetI-like_sf"/>
</dbReference>
<dbReference type="Proteomes" id="UP000182977">
    <property type="component" value="Chromosome I"/>
</dbReference>
<dbReference type="EMBL" id="LT629791">
    <property type="protein sequence ID" value="SDU64106.1"/>
    <property type="molecule type" value="Genomic_DNA"/>
</dbReference>
<dbReference type="PROSITE" id="PS50928">
    <property type="entry name" value="ABC_TM1"/>
    <property type="match status" value="1"/>
</dbReference>
<reference evidence="10" key="1">
    <citation type="submission" date="2016-10" db="EMBL/GenBank/DDBJ databases">
        <authorList>
            <person name="Varghese N."/>
            <person name="Submissions S."/>
        </authorList>
    </citation>
    <scope>NUCLEOTIDE SEQUENCE [LARGE SCALE GENOMIC DNA]</scope>
    <source>
        <strain evidence="10">DSM 45079</strain>
    </source>
</reference>
<dbReference type="SUPFAM" id="SSF161098">
    <property type="entry name" value="MetI-like"/>
    <property type="match status" value="1"/>
</dbReference>
<keyword evidence="5 7" id="KW-1133">Transmembrane helix</keyword>
<keyword evidence="6 7" id="KW-0472">Membrane</keyword>
<dbReference type="STRING" id="419479.SAMN04488563_3466"/>
<keyword evidence="4 7" id="KW-0812">Transmembrane</keyword>
<dbReference type="PANTHER" id="PTHR43386">
    <property type="entry name" value="OLIGOPEPTIDE TRANSPORT SYSTEM PERMEASE PROTEIN APPC"/>
    <property type="match status" value="1"/>
</dbReference>
<dbReference type="GO" id="GO:0005886">
    <property type="term" value="C:plasma membrane"/>
    <property type="evidence" value="ECO:0007669"/>
    <property type="project" value="UniProtKB-SubCell"/>
</dbReference>
<feature type="transmembrane region" description="Helical" evidence="7">
    <location>
        <begin position="131"/>
        <end position="152"/>
    </location>
</feature>
<comment type="similarity">
    <text evidence="7">Belongs to the binding-protein-dependent transport system permease family.</text>
</comment>
<feature type="transmembrane region" description="Helical" evidence="7">
    <location>
        <begin position="94"/>
        <end position="119"/>
    </location>
</feature>
<dbReference type="Gene3D" id="1.10.3720.10">
    <property type="entry name" value="MetI-like"/>
    <property type="match status" value="1"/>
</dbReference>
<evidence type="ECO:0000256" key="2">
    <source>
        <dbReference type="ARBA" id="ARBA00022448"/>
    </source>
</evidence>
<protein>
    <submittedName>
        <fullName evidence="9">Peptide/nickel transport system permease protein</fullName>
    </submittedName>
</protein>
<sequence>MTPEPGVKAAVTPMRGGYWRQSLRQLRRHRQGQIGAVLVLLIVIPTIIAPWIAPYDPLAQHAGSELLPPGGQFLLGTDEFGRDLLSRVIYGGRASLVVGLFAVSIALVAGVLLGMFAAYRGGVIDTVLSRSFDVLQAFPGVLIAISIVALRGPGVENVALALGIGFAPVFARLARAGTLSARNADFVEAAISMGAGTGRVLRHMFPNIFAPILAQAGMLVAAAILAEAGLSFLGLGSQPPDPSWGQMLSVAQGYLRVAPWYAVFPGLALTILLIGMTFLVDALRDVLDPKSELRRSVT</sequence>
<keyword evidence="3" id="KW-1003">Cell membrane</keyword>